<dbReference type="InterPro" id="IPR051012">
    <property type="entry name" value="CellSynth/LPSAsmb/PSIAsmb"/>
</dbReference>
<evidence type="ECO:0000256" key="4">
    <source>
        <dbReference type="SAM" id="Phobius"/>
    </source>
</evidence>
<keyword evidence="2 3" id="KW-0802">TPR repeat</keyword>
<dbReference type="SMART" id="SM00028">
    <property type="entry name" value="TPR"/>
    <property type="match status" value="3"/>
</dbReference>
<dbReference type="InterPro" id="IPR011030">
    <property type="entry name" value="Lipovitellin_superhlx_dom"/>
</dbReference>
<sequence>MSESSSRRTPAQLKARRRWQVAVALVLLLLVIAMAMLVRNWHAPPAAPQVNHSYAEALEQAHSGKPGAARVLYQQFTRTDLSEIRRAGLLAELVNYPSTQAIKILRGDLMRPAPLVQQAAIQTVTSMLPEEQRSMLIGPLLDDPDDEVRFSAVRALLPLSPDEVGLYYGALQEAAQQYEQALTAQPPSAQRQLALSRLYANNGTPQKAIEALELATKLEPDNLESGLALVQLLDQQGQADRSRQLLAQWLEKQPQSSLAQHALGQWLLRHKQNEYALLPLTRAIELDPDNTGYRYDLAVALHDLDQLEAAQRQLEEVLRRQPADRRARILLIRYWTDAGQLQKVQVLLAELEQLNADDPALQQGL</sequence>
<evidence type="ECO:0000256" key="2">
    <source>
        <dbReference type="ARBA" id="ARBA00022803"/>
    </source>
</evidence>
<organism evidence="5">
    <name type="scientific">Pseudomonas graminis</name>
    <dbReference type="NCBI Taxonomy" id="158627"/>
    <lineage>
        <taxon>Bacteria</taxon>
        <taxon>Pseudomonadati</taxon>
        <taxon>Pseudomonadota</taxon>
        <taxon>Gammaproteobacteria</taxon>
        <taxon>Pseudomonadales</taxon>
        <taxon>Pseudomonadaceae</taxon>
        <taxon>Pseudomonas</taxon>
    </lineage>
</organism>
<dbReference type="InterPro" id="IPR019734">
    <property type="entry name" value="TPR_rpt"/>
</dbReference>
<name>A0A7C1WYA1_9PSED</name>
<evidence type="ECO:0000256" key="1">
    <source>
        <dbReference type="ARBA" id="ARBA00022737"/>
    </source>
</evidence>
<dbReference type="Pfam" id="PF14559">
    <property type="entry name" value="TPR_19"/>
    <property type="match status" value="2"/>
</dbReference>
<dbReference type="SUPFAM" id="SSF48452">
    <property type="entry name" value="TPR-like"/>
    <property type="match status" value="1"/>
</dbReference>
<keyword evidence="4" id="KW-1133">Transmembrane helix</keyword>
<dbReference type="SUPFAM" id="SSF48431">
    <property type="entry name" value="Lipovitellin-phosvitin complex, superhelical domain"/>
    <property type="match status" value="1"/>
</dbReference>
<evidence type="ECO:0000313" key="5">
    <source>
        <dbReference type="EMBL" id="HEF27383.1"/>
    </source>
</evidence>
<evidence type="ECO:0000256" key="3">
    <source>
        <dbReference type="PROSITE-ProRule" id="PRU00339"/>
    </source>
</evidence>
<keyword evidence="4" id="KW-0812">Transmembrane</keyword>
<dbReference type="AlphaFoldDB" id="A0A7C1WYA1"/>
<dbReference type="PROSITE" id="PS50005">
    <property type="entry name" value="TPR"/>
    <property type="match status" value="2"/>
</dbReference>
<feature type="transmembrane region" description="Helical" evidence="4">
    <location>
        <begin position="21"/>
        <end position="41"/>
    </location>
</feature>
<gene>
    <name evidence="5" type="ORF">ENP23_16595</name>
</gene>
<accession>A0A7C1WYA1</accession>
<dbReference type="PANTHER" id="PTHR45586:SF1">
    <property type="entry name" value="LIPOPOLYSACCHARIDE ASSEMBLY PROTEIN B"/>
    <property type="match status" value="1"/>
</dbReference>
<feature type="repeat" description="TPR" evidence="3">
    <location>
        <begin position="189"/>
        <end position="222"/>
    </location>
</feature>
<feature type="repeat" description="TPR" evidence="3">
    <location>
        <begin position="257"/>
        <end position="290"/>
    </location>
</feature>
<reference evidence="5" key="1">
    <citation type="journal article" date="2020" name="mSystems">
        <title>Genome- and Community-Level Interaction Insights into Carbon Utilization and Element Cycling Functions of Hydrothermarchaeota in Hydrothermal Sediment.</title>
        <authorList>
            <person name="Zhou Z."/>
            <person name="Liu Y."/>
            <person name="Xu W."/>
            <person name="Pan J."/>
            <person name="Luo Z.H."/>
            <person name="Li M."/>
        </authorList>
    </citation>
    <scope>NUCLEOTIDE SEQUENCE [LARGE SCALE GENOMIC DNA]</scope>
    <source>
        <strain evidence="5">SpSt-200</strain>
    </source>
</reference>
<dbReference type="Gene3D" id="1.25.40.10">
    <property type="entry name" value="Tetratricopeptide repeat domain"/>
    <property type="match status" value="1"/>
</dbReference>
<dbReference type="InterPro" id="IPR011990">
    <property type="entry name" value="TPR-like_helical_dom_sf"/>
</dbReference>
<keyword evidence="4" id="KW-0472">Membrane</keyword>
<dbReference type="PANTHER" id="PTHR45586">
    <property type="entry name" value="TPR REPEAT-CONTAINING PROTEIN PA4667"/>
    <property type="match status" value="1"/>
</dbReference>
<proteinExistence type="predicted"/>
<comment type="caution">
    <text evidence="5">The sequence shown here is derived from an EMBL/GenBank/DDBJ whole genome shotgun (WGS) entry which is preliminary data.</text>
</comment>
<keyword evidence="1" id="KW-0677">Repeat</keyword>
<dbReference type="EMBL" id="DSIN01000029">
    <property type="protein sequence ID" value="HEF27383.1"/>
    <property type="molecule type" value="Genomic_DNA"/>
</dbReference>
<protein>
    <submittedName>
        <fullName evidence="5">Tetratricopeptide repeat protein</fullName>
    </submittedName>
</protein>